<proteinExistence type="predicted"/>
<protein>
    <submittedName>
        <fullName evidence="1">Uncharacterized protein</fullName>
    </submittedName>
</protein>
<keyword evidence="2" id="KW-1185">Reference proteome</keyword>
<dbReference type="OrthoDB" id="3259529at2759"/>
<organism evidence="1 2">
    <name type="scientific">Hyaloscypha hepaticicola</name>
    <dbReference type="NCBI Taxonomy" id="2082293"/>
    <lineage>
        <taxon>Eukaryota</taxon>
        <taxon>Fungi</taxon>
        <taxon>Dikarya</taxon>
        <taxon>Ascomycota</taxon>
        <taxon>Pezizomycotina</taxon>
        <taxon>Leotiomycetes</taxon>
        <taxon>Helotiales</taxon>
        <taxon>Hyaloscyphaceae</taxon>
        <taxon>Hyaloscypha</taxon>
    </lineage>
</organism>
<sequence>MEAVSFKIMLRVFDHDGFSACLVGEMTLNYCNVPRVLPDMEICVPDTSIENFDNYDENKRGCPRLQWTSCITPPCTLSLLSDKSYGLEPLANNLVSHKDVSSGRYYSRQVLDILPSAEVADLPMPRFPPFLAGLRQRFLSAEDDIAMIAVEQLVDGMDLVNAWLERNLSTAPLEIRQLVSRLSLRKKSRIDVFLGQLNYMFHCHCGRCKFVQTNTRL</sequence>
<dbReference type="Proteomes" id="UP000235672">
    <property type="component" value="Unassembled WGS sequence"/>
</dbReference>
<reference evidence="1 2" key="1">
    <citation type="submission" date="2016-05" db="EMBL/GenBank/DDBJ databases">
        <title>A degradative enzymes factory behind the ericoid mycorrhizal symbiosis.</title>
        <authorList>
            <consortium name="DOE Joint Genome Institute"/>
            <person name="Martino E."/>
            <person name="Morin E."/>
            <person name="Grelet G."/>
            <person name="Kuo A."/>
            <person name="Kohler A."/>
            <person name="Daghino S."/>
            <person name="Barry K."/>
            <person name="Choi C."/>
            <person name="Cichocki N."/>
            <person name="Clum A."/>
            <person name="Copeland A."/>
            <person name="Hainaut M."/>
            <person name="Haridas S."/>
            <person name="Labutti K."/>
            <person name="Lindquist E."/>
            <person name="Lipzen A."/>
            <person name="Khouja H.-R."/>
            <person name="Murat C."/>
            <person name="Ohm R."/>
            <person name="Olson A."/>
            <person name="Spatafora J."/>
            <person name="Veneault-Fourrey C."/>
            <person name="Henrissat B."/>
            <person name="Grigoriev I."/>
            <person name="Martin F."/>
            <person name="Perotto S."/>
        </authorList>
    </citation>
    <scope>NUCLEOTIDE SEQUENCE [LARGE SCALE GENOMIC DNA]</scope>
    <source>
        <strain evidence="1 2">UAMH 7357</strain>
    </source>
</reference>
<name>A0A2J6PF10_9HELO</name>
<dbReference type="AlphaFoldDB" id="A0A2J6PF10"/>
<evidence type="ECO:0000313" key="1">
    <source>
        <dbReference type="EMBL" id="PMD12635.1"/>
    </source>
</evidence>
<gene>
    <name evidence="1" type="ORF">NA56DRAFT_756417</name>
</gene>
<accession>A0A2J6PF10</accession>
<evidence type="ECO:0000313" key="2">
    <source>
        <dbReference type="Proteomes" id="UP000235672"/>
    </source>
</evidence>
<dbReference type="EMBL" id="KZ613545">
    <property type="protein sequence ID" value="PMD12635.1"/>
    <property type="molecule type" value="Genomic_DNA"/>
</dbReference>